<evidence type="ECO:0000256" key="3">
    <source>
        <dbReference type="ARBA" id="ARBA00022741"/>
    </source>
</evidence>
<dbReference type="Gene3D" id="3.40.50.300">
    <property type="entry name" value="P-loop containing nucleotide triphosphate hydrolases"/>
    <property type="match status" value="2"/>
</dbReference>
<evidence type="ECO:0000256" key="5">
    <source>
        <dbReference type="ARBA" id="ARBA00061571"/>
    </source>
</evidence>
<dbReference type="InterPro" id="IPR003593">
    <property type="entry name" value="AAA+_ATPase"/>
</dbReference>
<dbReference type="Pfam" id="PF00005">
    <property type="entry name" value="ABC_tran"/>
    <property type="match status" value="2"/>
</dbReference>
<protein>
    <recommendedName>
        <fullName evidence="6">Probable ATP-binding protein YheS</fullName>
    </recommendedName>
</protein>
<dbReference type="PROSITE" id="PS50893">
    <property type="entry name" value="ABC_TRANSPORTER_2"/>
    <property type="match status" value="2"/>
</dbReference>
<dbReference type="KEGG" id="bpt:Bpet2802"/>
<organism evidence="8 9">
    <name type="scientific">Bordetella petrii (strain ATCC BAA-461 / DSM 12804 / CCUG 43448 / CIP 107267 / Se-1111R)</name>
    <dbReference type="NCBI Taxonomy" id="340100"/>
    <lineage>
        <taxon>Bacteria</taxon>
        <taxon>Pseudomonadati</taxon>
        <taxon>Pseudomonadota</taxon>
        <taxon>Betaproteobacteria</taxon>
        <taxon>Burkholderiales</taxon>
        <taxon>Alcaligenaceae</taxon>
        <taxon>Bordetella</taxon>
    </lineage>
</organism>
<evidence type="ECO:0000256" key="1">
    <source>
        <dbReference type="ARBA" id="ARBA00022475"/>
    </source>
</evidence>
<dbReference type="AlphaFoldDB" id="A9IR87"/>
<dbReference type="eggNOG" id="COG0488">
    <property type="taxonomic scope" value="Bacteria"/>
</dbReference>
<gene>
    <name evidence="8" type="ordered locus">Bpet2802</name>
</gene>
<sequence length="697" mass="76266">MSAHTSRRPSRNCSPCGWTPRPPATRSCCWPASNWPRAGSAPAFFQYLQASGPYLSVIRASGLTLRRGTKVLLDGADFVVHPGERVGIVGKNGAGKSSLFALLTGALDLDAGNIDLPAGWRIASVQQELAADAQPAREFVIDGDTHLRHLQAQRAALRDDQGTQIAEAESALVEAGAWSAASRAEQLLAGLGFKPHEWMQPVASFSGGWRMRLALARALMAPSDLLLLDEPTNHLDLDAMLWLEKWLAAYSGTVLLISHDTEFLDAVARAILHFDHGKLVRYRGGYQDFLTQRAERLRQTNLAHERQAREAARLQGFIDRFKAKASKAKQAQSRVKALARMEALAPLHAEAGIDIRIPSPDHMPDPLLALEHLSAGYTDAAGQAVPILRDVTLMVRAGSRIGVLGANGAGKSTLIKTLAEELPVQAGERRASRGLAIGYFHQHQLDMLDLDATPLAHLARLAPDTREQELRNYLGGFGFSGDAATGLVGPMSGGEKARLALALIVWQKPNLLLLDEPSNHLDVETREALAAALAEFSGSMLLVSHDRHLLRTTVDSFWIVADGAVREFDGDLEDYRDWLAARNAEEKAADAAAREPAGATETVNRKAQRRLEAEQRQRLATLRKPLEAELAKVEAGMEKTRAALQKLDDIIADADLYSDARRAERQQVMAEHGELGKHMQLLEERWLELQEALEDIQ</sequence>
<keyword evidence="3" id="KW-0547">Nucleotide-binding</keyword>
<dbReference type="InterPro" id="IPR017871">
    <property type="entry name" value="ABC_transporter-like_CS"/>
</dbReference>
<keyword evidence="1" id="KW-0472">Membrane</keyword>
<evidence type="ECO:0000256" key="6">
    <source>
        <dbReference type="ARBA" id="ARBA00069073"/>
    </source>
</evidence>
<comment type="similarity">
    <text evidence="5">Belongs to the ABC transporter superfamily. ABCF family. YheS subfamily.</text>
</comment>
<dbReference type="PANTHER" id="PTHR19211:SF14">
    <property type="entry name" value="ATP-BINDING CASSETTE SUB-FAMILY F MEMBER 1"/>
    <property type="match status" value="1"/>
</dbReference>
<feature type="domain" description="ABC transporter" evidence="7">
    <location>
        <begin position="368"/>
        <end position="587"/>
    </location>
</feature>
<name>A9IR87_BORPD</name>
<keyword evidence="1" id="KW-1003">Cell membrane</keyword>
<dbReference type="STRING" id="94624.Bpet2802"/>
<dbReference type="PROSITE" id="PS00211">
    <property type="entry name" value="ABC_TRANSPORTER_1"/>
    <property type="match status" value="2"/>
</dbReference>
<dbReference type="CDD" id="cd03221">
    <property type="entry name" value="ABCF_EF-3"/>
    <property type="match status" value="2"/>
</dbReference>
<evidence type="ECO:0000256" key="2">
    <source>
        <dbReference type="ARBA" id="ARBA00022737"/>
    </source>
</evidence>
<dbReference type="GO" id="GO:0005524">
    <property type="term" value="F:ATP binding"/>
    <property type="evidence" value="ECO:0007669"/>
    <property type="project" value="UniProtKB-KW"/>
</dbReference>
<evidence type="ECO:0000313" key="9">
    <source>
        <dbReference type="Proteomes" id="UP000001225"/>
    </source>
</evidence>
<dbReference type="InterPro" id="IPR027417">
    <property type="entry name" value="P-loop_NTPase"/>
</dbReference>
<evidence type="ECO:0000259" key="7">
    <source>
        <dbReference type="PROSITE" id="PS50893"/>
    </source>
</evidence>
<reference evidence="8 9" key="1">
    <citation type="journal article" date="2008" name="BMC Genomics">
        <title>The missing link: Bordetella petrii is endowed with both the metabolic versatility of environmental bacteria and virulence traits of pathogenic Bordetellae.</title>
        <authorList>
            <person name="Gross R."/>
            <person name="Guzman C.A."/>
            <person name="Sebaihia M."/>
            <person name="Martins Dos Santos V.A."/>
            <person name="Pieper D.H."/>
            <person name="Koebnik R."/>
            <person name="Lechner M."/>
            <person name="Bartels D."/>
            <person name="Buhrmester J."/>
            <person name="Choudhuri J.V."/>
            <person name="Ebensen T."/>
            <person name="Gaigalat L."/>
            <person name="Herrmann S."/>
            <person name="Khachane A.N."/>
            <person name="Larisch C."/>
            <person name="Link S."/>
            <person name="Linke B."/>
            <person name="Meyer F."/>
            <person name="Mormann S."/>
            <person name="Nakunst D."/>
            <person name="Rueckert C."/>
            <person name="Schneiker-Bekel S."/>
            <person name="Schulze K."/>
            <person name="Vorhoelter F.J."/>
            <person name="Yevsa T."/>
            <person name="Engle J.T."/>
            <person name="Goldman W.E."/>
            <person name="Puehler A."/>
            <person name="Goebel U.B."/>
            <person name="Goesmann A."/>
            <person name="Bloecker H."/>
            <person name="Kaiser O."/>
            <person name="Martinez-Arias R."/>
        </authorList>
    </citation>
    <scope>NUCLEOTIDE SEQUENCE [LARGE SCALE GENOMIC DNA]</scope>
    <source>
        <strain evidence="9">ATCC BAA-461 / DSM 12804 / CCUG 43448 / CIP 107267 / Se-1111R</strain>
    </source>
</reference>
<dbReference type="FunFam" id="3.40.50.300:FF:000011">
    <property type="entry name" value="Putative ABC transporter ATP-binding component"/>
    <property type="match status" value="1"/>
</dbReference>
<keyword evidence="9" id="KW-1185">Reference proteome</keyword>
<accession>A9IR87</accession>
<dbReference type="SUPFAM" id="SSF52540">
    <property type="entry name" value="P-loop containing nucleoside triphosphate hydrolases"/>
    <property type="match status" value="2"/>
</dbReference>
<keyword evidence="4 8" id="KW-0067">ATP-binding</keyword>
<evidence type="ECO:0000313" key="8">
    <source>
        <dbReference type="EMBL" id="CAP43144.1"/>
    </source>
</evidence>
<dbReference type="InterPro" id="IPR032781">
    <property type="entry name" value="ABC_tran_Xtn"/>
</dbReference>
<dbReference type="SMART" id="SM00382">
    <property type="entry name" value="AAA"/>
    <property type="match status" value="2"/>
</dbReference>
<evidence type="ECO:0000256" key="4">
    <source>
        <dbReference type="ARBA" id="ARBA00022840"/>
    </source>
</evidence>
<dbReference type="Proteomes" id="UP000001225">
    <property type="component" value="Chromosome"/>
</dbReference>
<dbReference type="PANTHER" id="PTHR19211">
    <property type="entry name" value="ATP-BINDING TRANSPORT PROTEIN-RELATED"/>
    <property type="match status" value="1"/>
</dbReference>
<dbReference type="EMBL" id="AM902716">
    <property type="protein sequence ID" value="CAP43144.1"/>
    <property type="molecule type" value="Genomic_DNA"/>
</dbReference>
<keyword evidence="2" id="KW-0677">Repeat</keyword>
<dbReference type="Pfam" id="PF12848">
    <property type="entry name" value="ABC_tran_Xtn"/>
    <property type="match status" value="1"/>
</dbReference>
<dbReference type="FunFam" id="3.40.50.300:FF:002053">
    <property type="entry name" value="ABC transporter ATP-binding protein"/>
    <property type="match status" value="1"/>
</dbReference>
<proteinExistence type="inferred from homology"/>
<feature type="domain" description="ABC transporter" evidence="7">
    <location>
        <begin position="58"/>
        <end position="301"/>
    </location>
</feature>
<dbReference type="InterPro" id="IPR050611">
    <property type="entry name" value="ABCF"/>
</dbReference>
<dbReference type="GO" id="GO:0016887">
    <property type="term" value="F:ATP hydrolysis activity"/>
    <property type="evidence" value="ECO:0007669"/>
    <property type="project" value="InterPro"/>
</dbReference>
<dbReference type="InterPro" id="IPR003439">
    <property type="entry name" value="ABC_transporter-like_ATP-bd"/>
</dbReference>